<evidence type="ECO:0000256" key="5">
    <source>
        <dbReference type="ARBA" id="ARBA00023136"/>
    </source>
</evidence>
<evidence type="ECO:0000313" key="9">
    <source>
        <dbReference type="Proteomes" id="UP001056708"/>
    </source>
</evidence>
<keyword evidence="3 6" id="KW-0812">Transmembrane</keyword>
<feature type="transmembrane region" description="Helical" evidence="6">
    <location>
        <begin position="53"/>
        <end position="72"/>
    </location>
</feature>
<keyword evidence="5 6" id="KW-0472">Membrane</keyword>
<accession>A0ABY5AN90</accession>
<organism evidence="8 9">
    <name type="scientific">Phormidium yuhuli AB48</name>
    <dbReference type="NCBI Taxonomy" id="2940671"/>
    <lineage>
        <taxon>Bacteria</taxon>
        <taxon>Bacillati</taxon>
        <taxon>Cyanobacteriota</taxon>
        <taxon>Cyanophyceae</taxon>
        <taxon>Oscillatoriophycideae</taxon>
        <taxon>Oscillatoriales</taxon>
        <taxon>Oscillatoriaceae</taxon>
        <taxon>Phormidium</taxon>
        <taxon>Phormidium yuhuli</taxon>
    </lineage>
</organism>
<feature type="domain" description="MrpA C-terminal/MbhD" evidence="7">
    <location>
        <begin position="11"/>
        <end position="74"/>
    </location>
</feature>
<evidence type="ECO:0000256" key="1">
    <source>
        <dbReference type="ARBA" id="ARBA00004651"/>
    </source>
</evidence>
<feature type="transmembrane region" description="Helical" evidence="6">
    <location>
        <begin position="6"/>
        <end position="23"/>
    </location>
</feature>
<gene>
    <name evidence="8" type="ORF">NEA10_17900</name>
</gene>
<proteinExistence type="predicted"/>
<evidence type="ECO:0000256" key="3">
    <source>
        <dbReference type="ARBA" id="ARBA00022692"/>
    </source>
</evidence>
<dbReference type="NCBIfam" id="NF005628">
    <property type="entry name" value="PRK07377.1-4"/>
    <property type="match status" value="1"/>
</dbReference>
<comment type="subcellular location">
    <subcellularLocation>
        <location evidence="1">Cell membrane</location>
        <topology evidence="1">Multi-pass membrane protein</topology>
    </subcellularLocation>
</comment>
<keyword evidence="4 6" id="KW-1133">Transmembrane helix</keyword>
<keyword evidence="9" id="KW-1185">Reference proteome</keyword>
<evidence type="ECO:0000313" key="8">
    <source>
        <dbReference type="EMBL" id="USR90675.1"/>
    </source>
</evidence>
<evidence type="ECO:0000256" key="2">
    <source>
        <dbReference type="ARBA" id="ARBA00022475"/>
    </source>
</evidence>
<feature type="transmembrane region" description="Helical" evidence="6">
    <location>
        <begin position="30"/>
        <end position="47"/>
    </location>
</feature>
<evidence type="ECO:0000256" key="4">
    <source>
        <dbReference type="ARBA" id="ARBA00022989"/>
    </source>
</evidence>
<evidence type="ECO:0000259" key="7">
    <source>
        <dbReference type="Pfam" id="PF13244"/>
    </source>
</evidence>
<dbReference type="NCBIfam" id="NF005630">
    <property type="entry name" value="PRK07377.1-6"/>
    <property type="match status" value="1"/>
</dbReference>
<dbReference type="Pfam" id="PF13244">
    <property type="entry name" value="MbhD"/>
    <property type="match status" value="1"/>
</dbReference>
<evidence type="ECO:0000256" key="6">
    <source>
        <dbReference type="SAM" id="Phobius"/>
    </source>
</evidence>
<keyword evidence="2" id="KW-1003">Cell membrane</keyword>
<protein>
    <submittedName>
        <fullName evidence="8">DUF4040 domain-containing protein</fullName>
    </submittedName>
</protein>
<name>A0ABY5AN90_9CYAN</name>
<dbReference type="RefSeq" id="WP_252662699.1">
    <property type="nucleotide sequence ID" value="NZ_CP098611.1"/>
</dbReference>
<dbReference type="InterPro" id="IPR025383">
    <property type="entry name" value="MrpA_C/MbhD"/>
</dbReference>
<dbReference type="Proteomes" id="UP001056708">
    <property type="component" value="Chromosome"/>
</dbReference>
<reference evidence="8" key="1">
    <citation type="submission" date="2022-06" db="EMBL/GenBank/DDBJ databases">
        <title>Genome sequence of Phormidium yuhuli AB48 isolated from an industrial photobioreactor environment.</title>
        <authorList>
            <person name="Qiu Y."/>
            <person name="Noonan A.J.C."/>
            <person name="Dofher K."/>
            <person name="Koch M."/>
            <person name="Kieft B."/>
            <person name="Lin X."/>
            <person name="Ziels R.M."/>
            <person name="Hallam S.J."/>
        </authorList>
    </citation>
    <scope>NUCLEOTIDE SEQUENCE</scope>
    <source>
        <strain evidence="8">AB48</strain>
    </source>
</reference>
<dbReference type="EMBL" id="CP098611">
    <property type="protein sequence ID" value="USR90675.1"/>
    <property type="molecule type" value="Genomic_DNA"/>
</dbReference>
<sequence length="196" mass="21962">MSDIYIDWIVLLLPLTALMLVRSRNPYQALVIRGIMGAIAALVYAVLGAADVALTEALVGTMLAITLYAVAVRSSLVLRLGIRGSELQGLSCNRQWGQLWQELRPMLERYHLRLELVTYPNAETLHQALVTEEVHAIAETVDKDHNPEKPFRMTTRIQRIYELMQGDLTLTDNHLVTIPDPTLTPPEPVPYGGHSR</sequence>